<dbReference type="EnsemblMetazoa" id="CapteT145335">
    <property type="protein sequence ID" value="CapteP145335"/>
    <property type="gene ID" value="CapteG145335"/>
</dbReference>
<dbReference type="AlphaFoldDB" id="R7VEW6"/>
<dbReference type="GO" id="GO:0031012">
    <property type="term" value="C:extracellular matrix"/>
    <property type="evidence" value="ECO:0007669"/>
    <property type="project" value="TreeGrafter"/>
</dbReference>
<sequence length="102" mass="11388">ILDLLLTNSPNSIKDLLHHPPLGRSDHTAISFIINQATIQTTSDTRPFFANADCSKIREELTEKEWSQQQNDIECASLPTTPKKYLPFVALSPSATSHKLTQ</sequence>
<dbReference type="EMBL" id="KB294694">
    <property type="protein sequence ID" value="ELU14185.1"/>
    <property type="molecule type" value="Genomic_DNA"/>
</dbReference>
<feature type="non-terminal residue" evidence="1">
    <location>
        <position position="1"/>
    </location>
</feature>
<evidence type="ECO:0000313" key="3">
    <source>
        <dbReference type="Proteomes" id="UP000014760"/>
    </source>
</evidence>
<reference evidence="3" key="1">
    <citation type="submission" date="2012-12" db="EMBL/GenBank/DDBJ databases">
        <authorList>
            <person name="Hellsten U."/>
            <person name="Grimwood J."/>
            <person name="Chapman J.A."/>
            <person name="Shapiro H."/>
            <person name="Aerts A."/>
            <person name="Otillar R.P."/>
            <person name="Terry A.Y."/>
            <person name="Boore J.L."/>
            <person name="Simakov O."/>
            <person name="Marletaz F."/>
            <person name="Cho S.-J."/>
            <person name="Edsinger-Gonzales E."/>
            <person name="Havlak P."/>
            <person name="Kuo D.-H."/>
            <person name="Larsson T."/>
            <person name="Lv J."/>
            <person name="Arendt D."/>
            <person name="Savage R."/>
            <person name="Osoegawa K."/>
            <person name="de Jong P."/>
            <person name="Lindberg D.R."/>
            <person name="Seaver E.C."/>
            <person name="Weisblat D.A."/>
            <person name="Putnam N.H."/>
            <person name="Grigoriev I.V."/>
            <person name="Rokhsar D.S."/>
        </authorList>
    </citation>
    <scope>NUCLEOTIDE SEQUENCE</scope>
    <source>
        <strain evidence="3">I ESC-2004</strain>
    </source>
</reference>
<gene>
    <name evidence="1" type="ORF">CAPTEDRAFT_145335</name>
</gene>
<dbReference type="PANTHER" id="PTHR33395:SF22">
    <property type="entry name" value="REVERSE TRANSCRIPTASE DOMAIN-CONTAINING PROTEIN"/>
    <property type="match status" value="1"/>
</dbReference>
<accession>R7VEW6</accession>
<dbReference type="GO" id="GO:0007508">
    <property type="term" value="P:larval heart development"/>
    <property type="evidence" value="ECO:0007669"/>
    <property type="project" value="TreeGrafter"/>
</dbReference>
<proteinExistence type="predicted"/>
<organism evidence="1">
    <name type="scientific">Capitella teleta</name>
    <name type="common">Polychaete worm</name>
    <dbReference type="NCBI Taxonomy" id="283909"/>
    <lineage>
        <taxon>Eukaryota</taxon>
        <taxon>Metazoa</taxon>
        <taxon>Spiralia</taxon>
        <taxon>Lophotrochozoa</taxon>
        <taxon>Annelida</taxon>
        <taxon>Polychaeta</taxon>
        <taxon>Sedentaria</taxon>
        <taxon>Scolecida</taxon>
        <taxon>Capitellidae</taxon>
        <taxon>Capitella</taxon>
    </lineage>
</organism>
<evidence type="ECO:0000313" key="2">
    <source>
        <dbReference type="EnsemblMetazoa" id="CapteP145335"/>
    </source>
</evidence>
<dbReference type="OrthoDB" id="426210at2759"/>
<dbReference type="PANTHER" id="PTHR33395">
    <property type="entry name" value="TRANSCRIPTASE, PUTATIVE-RELATED-RELATED"/>
    <property type="match status" value="1"/>
</dbReference>
<reference evidence="2" key="3">
    <citation type="submission" date="2015-06" db="UniProtKB">
        <authorList>
            <consortium name="EnsemblMetazoa"/>
        </authorList>
    </citation>
    <scope>IDENTIFICATION</scope>
</reference>
<dbReference type="Proteomes" id="UP000014760">
    <property type="component" value="Unassembled WGS sequence"/>
</dbReference>
<dbReference type="GO" id="GO:0061343">
    <property type="term" value="P:cell adhesion involved in heart morphogenesis"/>
    <property type="evidence" value="ECO:0007669"/>
    <property type="project" value="TreeGrafter"/>
</dbReference>
<evidence type="ECO:0000313" key="1">
    <source>
        <dbReference type="EMBL" id="ELU14185.1"/>
    </source>
</evidence>
<name>R7VEW6_CAPTE</name>
<keyword evidence="3" id="KW-1185">Reference proteome</keyword>
<reference evidence="1 3" key="2">
    <citation type="journal article" date="2013" name="Nature">
        <title>Insights into bilaterian evolution from three spiralian genomes.</title>
        <authorList>
            <person name="Simakov O."/>
            <person name="Marletaz F."/>
            <person name="Cho S.J."/>
            <person name="Edsinger-Gonzales E."/>
            <person name="Havlak P."/>
            <person name="Hellsten U."/>
            <person name="Kuo D.H."/>
            <person name="Larsson T."/>
            <person name="Lv J."/>
            <person name="Arendt D."/>
            <person name="Savage R."/>
            <person name="Osoegawa K."/>
            <person name="de Jong P."/>
            <person name="Grimwood J."/>
            <person name="Chapman J.A."/>
            <person name="Shapiro H."/>
            <person name="Aerts A."/>
            <person name="Otillar R.P."/>
            <person name="Terry A.Y."/>
            <person name="Boore J.L."/>
            <person name="Grigoriev I.V."/>
            <person name="Lindberg D.R."/>
            <person name="Seaver E.C."/>
            <person name="Weisblat D.A."/>
            <person name="Putnam N.H."/>
            <person name="Rokhsar D.S."/>
        </authorList>
    </citation>
    <scope>NUCLEOTIDE SEQUENCE</scope>
    <source>
        <strain evidence="1 3">I ESC-2004</strain>
    </source>
</reference>
<protein>
    <submittedName>
        <fullName evidence="1 2">Uncharacterized protein</fullName>
    </submittedName>
</protein>
<dbReference type="EMBL" id="AMQN01038843">
    <property type="status" value="NOT_ANNOTATED_CDS"/>
    <property type="molecule type" value="Genomic_DNA"/>
</dbReference>
<dbReference type="HOGENOM" id="CLU_2284390_0_0_1"/>